<evidence type="ECO:0000313" key="2">
    <source>
        <dbReference type="Proteomes" id="UP001060085"/>
    </source>
</evidence>
<reference evidence="2" key="1">
    <citation type="journal article" date="2023" name="Nat. Plants">
        <title>Single-cell RNA sequencing provides a high-resolution roadmap for understanding the multicellular compartmentation of specialized metabolism.</title>
        <authorList>
            <person name="Sun S."/>
            <person name="Shen X."/>
            <person name="Li Y."/>
            <person name="Li Y."/>
            <person name="Wang S."/>
            <person name="Li R."/>
            <person name="Zhang H."/>
            <person name="Shen G."/>
            <person name="Guo B."/>
            <person name="Wei J."/>
            <person name="Xu J."/>
            <person name="St-Pierre B."/>
            <person name="Chen S."/>
            <person name="Sun C."/>
        </authorList>
    </citation>
    <scope>NUCLEOTIDE SEQUENCE [LARGE SCALE GENOMIC DNA]</scope>
</reference>
<gene>
    <name evidence="1" type="ORF">M9H77_21173</name>
</gene>
<name>A0ACC0ANL9_CATRO</name>
<comment type="caution">
    <text evidence="1">The sequence shown here is derived from an EMBL/GenBank/DDBJ whole genome shotgun (WGS) entry which is preliminary data.</text>
</comment>
<sequence length="160" mass="17990">MTTTEMRVHMDCAGCVKTVRKALQDMRGVDTIEIDMAMQKVTVTGIVDQKKILKTIRRTGRRAELWQIPYNPVLRNNNYTDPNYNYHQQYYGGPVTSFAAAAPLPSSSYNYYKHGYDDHNHQYAYYNYGHHGGGGSGPTIFGSKVGDAFSEESTQGCSIM</sequence>
<organism evidence="1 2">
    <name type="scientific">Catharanthus roseus</name>
    <name type="common">Madagascar periwinkle</name>
    <name type="synonym">Vinca rosea</name>
    <dbReference type="NCBI Taxonomy" id="4058"/>
    <lineage>
        <taxon>Eukaryota</taxon>
        <taxon>Viridiplantae</taxon>
        <taxon>Streptophyta</taxon>
        <taxon>Embryophyta</taxon>
        <taxon>Tracheophyta</taxon>
        <taxon>Spermatophyta</taxon>
        <taxon>Magnoliopsida</taxon>
        <taxon>eudicotyledons</taxon>
        <taxon>Gunneridae</taxon>
        <taxon>Pentapetalae</taxon>
        <taxon>asterids</taxon>
        <taxon>lamiids</taxon>
        <taxon>Gentianales</taxon>
        <taxon>Apocynaceae</taxon>
        <taxon>Rauvolfioideae</taxon>
        <taxon>Vinceae</taxon>
        <taxon>Catharanthinae</taxon>
        <taxon>Catharanthus</taxon>
    </lineage>
</organism>
<accession>A0ACC0ANL9</accession>
<dbReference type="EMBL" id="CM044705">
    <property type="protein sequence ID" value="KAI5661850.1"/>
    <property type="molecule type" value="Genomic_DNA"/>
</dbReference>
<evidence type="ECO:0000313" key="1">
    <source>
        <dbReference type="EMBL" id="KAI5661850.1"/>
    </source>
</evidence>
<proteinExistence type="predicted"/>
<dbReference type="Proteomes" id="UP001060085">
    <property type="component" value="Linkage Group LG05"/>
</dbReference>
<protein>
    <submittedName>
        <fullName evidence="1">Uncharacterized protein</fullName>
    </submittedName>
</protein>
<keyword evidence="2" id="KW-1185">Reference proteome</keyword>